<sequence length="117" mass="13245">MAATRLPLSARNFLFAASWAWQGIESFLVLSCIFAILTRPMESMPGYAQECCPFLLGTRHQTPGSVSLPRCLWHVGKRSELLLPGSVCCLWVLDKTLPVPNKTRQDKTRQTRDPRRD</sequence>
<keyword evidence="1" id="KW-1133">Transmembrane helix</keyword>
<name>A0A8K0X4W6_9PEZI</name>
<evidence type="ECO:0000313" key="2">
    <source>
        <dbReference type="EMBL" id="KAH7362863.1"/>
    </source>
</evidence>
<comment type="caution">
    <text evidence="2">The sequence shown here is derived from an EMBL/GenBank/DDBJ whole genome shotgun (WGS) entry which is preliminary data.</text>
</comment>
<keyword evidence="1" id="KW-0472">Membrane</keyword>
<dbReference type="AlphaFoldDB" id="A0A8K0X4W6"/>
<organism evidence="2 3">
    <name type="scientific">Plectosphaerella cucumerina</name>
    <dbReference type="NCBI Taxonomy" id="40658"/>
    <lineage>
        <taxon>Eukaryota</taxon>
        <taxon>Fungi</taxon>
        <taxon>Dikarya</taxon>
        <taxon>Ascomycota</taxon>
        <taxon>Pezizomycotina</taxon>
        <taxon>Sordariomycetes</taxon>
        <taxon>Hypocreomycetidae</taxon>
        <taxon>Glomerellales</taxon>
        <taxon>Plectosphaerellaceae</taxon>
        <taxon>Plectosphaerella</taxon>
    </lineage>
</organism>
<evidence type="ECO:0000313" key="3">
    <source>
        <dbReference type="Proteomes" id="UP000813385"/>
    </source>
</evidence>
<reference evidence="2" key="1">
    <citation type="journal article" date="2021" name="Nat. Commun.">
        <title>Genetic determinants of endophytism in the Arabidopsis root mycobiome.</title>
        <authorList>
            <person name="Mesny F."/>
            <person name="Miyauchi S."/>
            <person name="Thiergart T."/>
            <person name="Pickel B."/>
            <person name="Atanasova L."/>
            <person name="Karlsson M."/>
            <person name="Huettel B."/>
            <person name="Barry K.W."/>
            <person name="Haridas S."/>
            <person name="Chen C."/>
            <person name="Bauer D."/>
            <person name="Andreopoulos W."/>
            <person name="Pangilinan J."/>
            <person name="LaButti K."/>
            <person name="Riley R."/>
            <person name="Lipzen A."/>
            <person name="Clum A."/>
            <person name="Drula E."/>
            <person name="Henrissat B."/>
            <person name="Kohler A."/>
            <person name="Grigoriev I.V."/>
            <person name="Martin F.M."/>
            <person name="Hacquard S."/>
        </authorList>
    </citation>
    <scope>NUCLEOTIDE SEQUENCE</scope>
    <source>
        <strain evidence="2">MPI-CAGE-AT-0016</strain>
    </source>
</reference>
<accession>A0A8K0X4W6</accession>
<proteinExistence type="predicted"/>
<dbReference type="EMBL" id="JAGPXD010000003">
    <property type="protein sequence ID" value="KAH7362863.1"/>
    <property type="molecule type" value="Genomic_DNA"/>
</dbReference>
<dbReference type="Proteomes" id="UP000813385">
    <property type="component" value="Unassembled WGS sequence"/>
</dbReference>
<protein>
    <submittedName>
        <fullName evidence="2">Uncharacterized protein</fullName>
    </submittedName>
</protein>
<feature type="transmembrane region" description="Helical" evidence="1">
    <location>
        <begin position="13"/>
        <end position="37"/>
    </location>
</feature>
<evidence type="ECO:0000256" key="1">
    <source>
        <dbReference type="SAM" id="Phobius"/>
    </source>
</evidence>
<gene>
    <name evidence="2" type="ORF">B0T11DRAFT_281591</name>
</gene>
<keyword evidence="1" id="KW-0812">Transmembrane</keyword>
<keyword evidence="3" id="KW-1185">Reference proteome</keyword>